<gene>
    <name evidence="1" type="ORF">PISS_a0258</name>
</gene>
<sequence>MLYPLSAIKLNPSDSVKFTPSCFIPIRNNTQSFCGAKRAATCVKKFSFRTTK</sequence>
<name>A0ABN5BWR6_9GAMM</name>
<accession>A0ABN5BWR6</accession>
<proteinExistence type="predicted"/>
<dbReference type="EMBL" id="CP011030">
    <property type="protein sequence ID" value="ATC89321.1"/>
    <property type="molecule type" value="Genomic_DNA"/>
</dbReference>
<evidence type="ECO:0000313" key="1">
    <source>
        <dbReference type="EMBL" id="ATC89321.1"/>
    </source>
</evidence>
<keyword evidence="2" id="KW-1185">Reference proteome</keyword>
<protein>
    <submittedName>
        <fullName evidence="1">Uncharacterized protein</fullName>
    </submittedName>
</protein>
<reference evidence="1 2" key="1">
    <citation type="submission" date="2015-06" db="EMBL/GenBank/DDBJ databases">
        <authorList>
            <person name="Xie B.-B."/>
            <person name="Rong J.-C."/>
            <person name="Qin Q.-L."/>
            <person name="Zhang Y.-Z."/>
        </authorList>
    </citation>
    <scope>NUCLEOTIDE SEQUENCE [LARGE SCALE GENOMIC DNA]</scope>
    <source>
        <strain evidence="1 2">KMM 3549</strain>
    </source>
</reference>
<dbReference type="Proteomes" id="UP000217258">
    <property type="component" value="Chromosome I"/>
</dbReference>
<evidence type="ECO:0000313" key="2">
    <source>
        <dbReference type="Proteomes" id="UP000217258"/>
    </source>
</evidence>
<organism evidence="1 2">
    <name type="scientific">Pseudoalteromonas issachenkonii</name>
    <dbReference type="NCBI Taxonomy" id="152297"/>
    <lineage>
        <taxon>Bacteria</taxon>
        <taxon>Pseudomonadati</taxon>
        <taxon>Pseudomonadota</taxon>
        <taxon>Gammaproteobacteria</taxon>
        <taxon>Alteromonadales</taxon>
        <taxon>Pseudoalteromonadaceae</taxon>
        <taxon>Pseudoalteromonas</taxon>
    </lineage>
</organism>